<dbReference type="OMA" id="WISFIYL"/>
<protein>
    <recommendedName>
        <fullName evidence="7">THAP-type domain-containing protein</fullName>
    </recommendedName>
</protein>
<dbReference type="Pfam" id="PF13613">
    <property type="entry name" value="HTH_Tnp_4"/>
    <property type="match status" value="1"/>
</dbReference>
<dbReference type="Proteomes" id="UP000472265">
    <property type="component" value="Chromosome 3"/>
</dbReference>
<dbReference type="InterPro" id="IPR027805">
    <property type="entry name" value="Transposase_HTH_dom"/>
</dbReference>
<dbReference type="InterPro" id="IPR027806">
    <property type="entry name" value="HARBI1_dom"/>
</dbReference>
<evidence type="ECO:0000313" key="5">
    <source>
        <dbReference type="Ensembl" id="ENSSAUP00010008230.1"/>
    </source>
</evidence>
<proteinExistence type="predicted"/>
<reference evidence="5" key="1">
    <citation type="submission" date="2021-04" db="EMBL/GenBank/DDBJ databases">
        <authorList>
            <consortium name="Wellcome Sanger Institute Data Sharing"/>
        </authorList>
    </citation>
    <scope>NUCLEOTIDE SEQUENCE [LARGE SCALE GENOMIC DNA]</scope>
</reference>
<dbReference type="AlphaFoldDB" id="A0A671U3F3"/>
<dbReference type="PANTHER" id="PTHR23080:SF133">
    <property type="entry name" value="SI:CH211-262I1.5-RELATED"/>
    <property type="match status" value="1"/>
</dbReference>
<evidence type="ECO:0008006" key="7">
    <source>
        <dbReference type="Google" id="ProtNLM"/>
    </source>
</evidence>
<evidence type="ECO:0000256" key="1">
    <source>
        <dbReference type="ARBA" id="ARBA00001968"/>
    </source>
</evidence>
<reference evidence="5" key="2">
    <citation type="submission" date="2025-08" db="UniProtKB">
        <authorList>
            <consortium name="Ensembl"/>
        </authorList>
    </citation>
    <scope>IDENTIFICATION</scope>
</reference>
<dbReference type="InParanoid" id="A0A671U3F3"/>
<comment type="cofactor">
    <cofactor evidence="1">
        <name>a divalent metal cation</name>
        <dbReference type="ChEBI" id="CHEBI:60240"/>
    </cofactor>
</comment>
<evidence type="ECO:0000256" key="2">
    <source>
        <dbReference type="ARBA" id="ARBA00022723"/>
    </source>
</evidence>
<keyword evidence="2" id="KW-0479">Metal-binding</keyword>
<evidence type="ECO:0000259" key="4">
    <source>
        <dbReference type="Pfam" id="PF13613"/>
    </source>
</evidence>
<dbReference type="Pfam" id="PF13359">
    <property type="entry name" value="DDE_Tnp_4"/>
    <property type="match status" value="1"/>
</dbReference>
<feature type="domain" description="DDE Tnp4" evidence="3">
    <location>
        <begin position="280"/>
        <end position="439"/>
    </location>
</feature>
<evidence type="ECO:0000313" key="6">
    <source>
        <dbReference type="Proteomes" id="UP000472265"/>
    </source>
</evidence>
<dbReference type="PANTHER" id="PTHR23080">
    <property type="entry name" value="THAP DOMAIN PROTEIN"/>
    <property type="match status" value="1"/>
</dbReference>
<sequence length="445" mass="50142">MLRSHIESDQYNDSCFFSLLVQIKTHTKVCSEHFLPDCLVKTKNGLTKLKEGALPTVFAWSSVRPERRVVVRTASNVSTDPVDGDGVVNVLSEETPPPHPDHEYAVLPPSLEDQLYEARKTICEQGVLIKELQQKKFVVQNLKGDDKLISFYTGFPDYATFKAVFLALQPTAENMVGWSQAQRLKQANLEVIRQGFSASKLSTMDQFFLFLCRLRQGFPEQDLATHFHISQSTVSRICVTWVNFLYYMLGTLPIWPTRKTLDELMPECFKCTFPGTRVILDCTEIHVQKPSSKVLNSVTYSHYKGNTTFKGLIGIAPSGEITFVSDLYTGSISDKEITKQSGILSLLEEGDMVMADKGFLIKDLLLEIQVSLVIPPFLGPSGHFTADEVRKTQAIARLRIHVERAIRLIKEYHIFDKVLPMTLVGSINQLWAVCALLTNFQGPLF</sequence>
<keyword evidence="6" id="KW-1185">Reference proteome</keyword>
<name>A0A671U3F3_SPAAU</name>
<feature type="domain" description="Transposase Helix-turn-helix" evidence="4">
    <location>
        <begin position="200"/>
        <end position="249"/>
    </location>
</feature>
<dbReference type="GO" id="GO:0046872">
    <property type="term" value="F:metal ion binding"/>
    <property type="evidence" value="ECO:0007669"/>
    <property type="project" value="UniProtKB-KW"/>
</dbReference>
<evidence type="ECO:0000259" key="3">
    <source>
        <dbReference type="Pfam" id="PF13359"/>
    </source>
</evidence>
<dbReference type="Ensembl" id="ENSSAUT00010008806.1">
    <property type="protein sequence ID" value="ENSSAUP00010008230.1"/>
    <property type="gene ID" value="ENSSAUG00010004083.1"/>
</dbReference>
<organism evidence="5 6">
    <name type="scientific">Sparus aurata</name>
    <name type="common">Gilthead sea bream</name>
    <dbReference type="NCBI Taxonomy" id="8175"/>
    <lineage>
        <taxon>Eukaryota</taxon>
        <taxon>Metazoa</taxon>
        <taxon>Chordata</taxon>
        <taxon>Craniata</taxon>
        <taxon>Vertebrata</taxon>
        <taxon>Euteleostomi</taxon>
        <taxon>Actinopterygii</taxon>
        <taxon>Neopterygii</taxon>
        <taxon>Teleostei</taxon>
        <taxon>Neoteleostei</taxon>
        <taxon>Acanthomorphata</taxon>
        <taxon>Eupercaria</taxon>
        <taxon>Spariformes</taxon>
        <taxon>Sparidae</taxon>
        <taxon>Sparus</taxon>
    </lineage>
</organism>
<dbReference type="GeneTree" id="ENSGT00940000168268"/>
<reference evidence="5" key="3">
    <citation type="submission" date="2025-09" db="UniProtKB">
        <authorList>
            <consortium name="Ensembl"/>
        </authorList>
    </citation>
    <scope>IDENTIFICATION</scope>
</reference>
<accession>A0A671U3F3</accession>
<gene>
    <name evidence="5" type="primary">LOC115578353</name>
</gene>